<organism evidence="4 5">
    <name type="scientific">Methylophilus luteus</name>
    <dbReference type="NCBI Taxonomy" id="640108"/>
    <lineage>
        <taxon>Bacteria</taxon>
        <taxon>Pseudomonadati</taxon>
        <taxon>Pseudomonadota</taxon>
        <taxon>Betaproteobacteria</taxon>
        <taxon>Nitrosomonadales</taxon>
        <taxon>Methylophilaceae</taxon>
        <taxon>Methylophilus</taxon>
    </lineage>
</organism>
<evidence type="ECO:0000256" key="2">
    <source>
        <dbReference type="SAM" id="Phobius"/>
    </source>
</evidence>
<proteinExistence type="predicted"/>
<dbReference type="EMBL" id="JBHTKB010000001">
    <property type="protein sequence ID" value="MFD0912006.1"/>
    <property type="molecule type" value="Genomic_DNA"/>
</dbReference>
<feature type="coiled-coil region" evidence="1">
    <location>
        <begin position="39"/>
        <end position="70"/>
    </location>
</feature>
<dbReference type="InterPro" id="IPR043605">
    <property type="entry name" value="DUF883_C"/>
</dbReference>
<keyword evidence="2" id="KW-0472">Membrane</keyword>
<evidence type="ECO:0000313" key="4">
    <source>
        <dbReference type="EMBL" id="MFD0912006.1"/>
    </source>
</evidence>
<gene>
    <name evidence="4" type="ORF">ACFQ1Z_00470</name>
</gene>
<evidence type="ECO:0000313" key="5">
    <source>
        <dbReference type="Proteomes" id="UP001597128"/>
    </source>
</evidence>
<dbReference type="Gene3D" id="1.20.120.20">
    <property type="entry name" value="Apolipoprotein"/>
    <property type="match status" value="1"/>
</dbReference>
<sequence>MFNFSKDNVEQTTDRLAQQSDQAIEDIAAQVKTTANDLLEAVQDTADTTQDKAKELIRTLKTNIDRLTNEESASSIASKISSGAHRVKDHVQEEFSETYNSLKDRTADTVHDHPLGTVLVAAGVGLLLGYLLGNKRRD</sequence>
<name>A0ABW3F0T9_9PROT</name>
<feature type="transmembrane region" description="Helical" evidence="2">
    <location>
        <begin position="115"/>
        <end position="133"/>
    </location>
</feature>
<protein>
    <recommendedName>
        <fullName evidence="3">DUF883 domain-containing protein</fullName>
    </recommendedName>
</protein>
<dbReference type="RefSeq" id="WP_379054544.1">
    <property type="nucleotide sequence ID" value="NZ_JBHTKB010000001.1"/>
</dbReference>
<comment type="caution">
    <text evidence="4">The sequence shown here is derived from an EMBL/GenBank/DDBJ whole genome shotgun (WGS) entry which is preliminary data.</text>
</comment>
<keyword evidence="2" id="KW-0812">Transmembrane</keyword>
<keyword evidence="1" id="KW-0175">Coiled coil</keyword>
<feature type="domain" description="DUF883" evidence="3">
    <location>
        <begin position="106"/>
        <end position="135"/>
    </location>
</feature>
<dbReference type="Pfam" id="PF19029">
    <property type="entry name" value="DUF883_C"/>
    <property type="match status" value="1"/>
</dbReference>
<dbReference type="Proteomes" id="UP001597128">
    <property type="component" value="Unassembled WGS sequence"/>
</dbReference>
<evidence type="ECO:0000259" key="3">
    <source>
        <dbReference type="Pfam" id="PF19029"/>
    </source>
</evidence>
<evidence type="ECO:0000256" key="1">
    <source>
        <dbReference type="SAM" id="Coils"/>
    </source>
</evidence>
<reference evidence="5" key="1">
    <citation type="journal article" date="2019" name="Int. J. Syst. Evol. Microbiol.">
        <title>The Global Catalogue of Microorganisms (GCM) 10K type strain sequencing project: providing services to taxonomists for standard genome sequencing and annotation.</title>
        <authorList>
            <consortium name="The Broad Institute Genomics Platform"/>
            <consortium name="The Broad Institute Genome Sequencing Center for Infectious Disease"/>
            <person name="Wu L."/>
            <person name="Ma J."/>
        </authorList>
    </citation>
    <scope>NUCLEOTIDE SEQUENCE [LARGE SCALE GENOMIC DNA]</scope>
    <source>
        <strain evidence="5">CCUG 58412</strain>
    </source>
</reference>
<keyword evidence="5" id="KW-1185">Reference proteome</keyword>
<keyword evidence="2" id="KW-1133">Transmembrane helix</keyword>
<accession>A0ABW3F0T9</accession>